<name>A0A813NVQ9_9BILA</name>
<dbReference type="OrthoDB" id="10001874at2759"/>
<proteinExistence type="predicted"/>
<dbReference type="Proteomes" id="UP000663882">
    <property type="component" value="Unassembled WGS sequence"/>
</dbReference>
<keyword evidence="1" id="KW-0732">Signal</keyword>
<organism evidence="2 3">
    <name type="scientific">Rotaria sordida</name>
    <dbReference type="NCBI Taxonomy" id="392033"/>
    <lineage>
        <taxon>Eukaryota</taxon>
        <taxon>Metazoa</taxon>
        <taxon>Spiralia</taxon>
        <taxon>Gnathifera</taxon>
        <taxon>Rotifera</taxon>
        <taxon>Eurotatoria</taxon>
        <taxon>Bdelloidea</taxon>
        <taxon>Philodinida</taxon>
        <taxon>Philodinidae</taxon>
        <taxon>Rotaria</taxon>
    </lineage>
</organism>
<evidence type="ECO:0000313" key="2">
    <source>
        <dbReference type="EMBL" id="CAF0743830.1"/>
    </source>
</evidence>
<evidence type="ECO:0000313" key="3">
    <source>
        <dbReference type="Proteomes" id="UP000663882"/>
    </source>
</evidence>
<feature type="signal peptide" evidence="1">
    <location>
        <begin position="1"/>
        <end position="20"/>
    </location>
</feature>
<gene>
    <name evidence="2" type="ORF">RFH988_LOCUS892</name>
</gene>
<sequence length="374" mass="42127">MYRLLVFFSFIICLQIGVFAELSPGSCSLIRTATSITKIVPEIAKIAMRYYRISSSSSSSVSSEHHRQKRFLFAGSNGSKDSSTSNIKGSVLEQVMANAFKDVNYTAVALLILNNNETMNKIRRNTDGKAIIHAAMRNIDYEKLGSSIWYATDREFDLEYFISTIVNITHIDIIYEELINNGTLSDSLIKSIHPDLNVQVVNRMLEEIKNFTHKFLTIMNSSERLDDYLFNLIQQQVLIPLGKIIQKIKDEKPITLDKLAEIILNDVNKVIMEQLTTTSKTTITTKKTGRKTSATTTMATLEDNKFDDVKLLFYQYSIAIESMGQTARTMLKAIEQLYCGIGRGLGSVDDIDRVSCFGTTSQSINRLSEDSLKL</sequence>
<protein>
    <submittedName>
        <fullName evidence="2">Uncharacterized protein</fullName>
    </submittedName>
</protein>
<comment type="caution">
    <text evidence="2">The sequence shown here is derived from an EMBL/GenBank/DDBJ whole genome shotgun (WGS) entry which is preliminary data.</text>
</comment>
<feature type="chain" id="PRO_5032551110" evidence="1">
    <location>
        <begin position="21"/>
        <end position="374"/>
    </location>
</feature>
<dbReference type="EMBL" id="CAJNOO010000016">
    <property type="protein sequence ID" value="CAF0743830.1"/>
    <property type="molecule type" value="Genomic_DNA"/>
</dbReference>
<accession>A0A813NVQ9</accession>
<dbReference type="AlphaFoldDB" id="A0A813NVQ9"/>
<reference evidence="2" key="1">
    <citation type="submission" date="2021-02" db="EMBL/GenBank/DDBJ databases">
        <authorList>
            <person name="Nowell W R."/>
        </authorList>
    </citation>
    <scope>NUCLEOTIDE SEQUENCE</scope>
</reference>
<evidence type="ECO:0000256" key="1">
    <source>
        <dbReference type="SAM" id="SignalP"/>
    </source>
</evidence>